<feature type="transmembrane region" description="Helical" evidence="5">
    <location>
        <begin position="102"/>
        <end position="123"/>
    </location>
</feature>
<evidence type="ECO:0000256" key="3">
    <source>
        <dbReference type="ARBA" id="ARBA00022989"/>
    </source>
</evidence>
<evidence type="ECO:0000259" key="6">
    <source>
        <dbReference type="Pfam" id="PF06803"/>
    </source>
</evidence>
<proteinExistence type="predicted"/>
<dbReference type="Pfam" id="PF06803">
    <property type="entry name" value="DUF1232"/>
    <property type="match status" value="1"/>
</dbReference>
<dbReference type="InterPro" id="IPR010652">
    <property type="entry name" value="DUF1232"/>
</dbReference>
<protein>
    <submittedName>
        <fullName evidence="7">DUF1232 domain-containing protein</fullName>
    </submittedName>
</protein>
<dbReference type="Proteomes" id="UP001056201">
    <property type="component" value="Chromosome 1"/>
</dbReference>
<name>A0ABY4S318_AQUTE</name>
<evidence type="ECO:0000256" key="2">
    <source>
        <dbReference type="ARBA" id="ARBA00022692"/>
    </source>
</evidence>
<feature type="domain" description="DUF1232" evidence="6">
    <location>
        <begin position="31"/>
        <end position="66"/>
    </location>
</feature>
<reference evidence="7" key="1">
    <citation type="submission" date="2022-05" db="EMBL/GenBank/DDBJ databases">
        <title>An RpoN-dependent PEP-CTERM gene is involved in floc formation of an Aquincola tertiaricarbonis strain.</title>
        <authorList>
            <person name="Qiu D."/>
            <person name="Xia M."/>
        </authorList>
    </citation>
    <scope>NUCLEOTIDE SEQUENCE</scope>
    <source>
        <strain evidence="7">RN12</strain>
    </source>
</reference>
<keyword evidence="4 5" id="KW-0472">Membrane</keyword>
<keyword evidence="2 5" id="KW-0812">Transmembrane</keyword>
<evidence type="ECO:0000256" key="5">
    <source>
        <dbReference type="SAM" id="Phobius"/>
    </source>
</evidence>
<evidence type="ECO:0000256" key="4">
    <source>
        <dbReference type="ARBA" id="ARBA00023136"/>
    </source>
</evidence>
<organism evidence="7 8">
    <name type="scientific">Aquincola tertiaricarbonis</name>
    <dbReference type="NCBI Taxonomy" id="391953"/>
    <lineage>
        <taxon>Bacteria</taxon>
        <taxon>Pseudomonadati</taxon>
        <taxon>Pseudomonadota</taxon>
        <taxon>Betaproteobacteria</taxon>
        <taxon>Burkholderiales</taxon>
        <taxon>Sphaerotilaceae</taxon>
        <taxon>Aquincola</taxon>
    </lineage>
</organism>
<keyword evidence="3 5" id="KW-1133">Transmembrane helix</keyword>
<gene>
    <name evidence="7" type="ORF">MW290_09120</name>
</gene>
<comment type="subcellular location">
    <subcellularLocation>
        <location evidence="1">Endomembrane system</location>
        <topology evidence="1">Multi-pass membrane protein</topology>
    </subcellularLocation>
</comment>
<sequence>MGRLRQWARQLKRDGLTLWFAVRHPGTPWPAKALAALVVAYAFSPIDLIPDFIPVLGLLDEMLLLPAFIWLALRLTPAPVLAECRAQAQAWMDAARGRITHWWGAALVVAVWLAAAAGLWWWWRG</sequence>
<evidence type="ECO:0000313" key="8">
    <source>
        <dbReference type="Proteomes" id="UP001056201"/>
    </source>
</evidence>
<accession>A0ABY4S318</accession>
<evidence type="ECO:0000256" key="1">
    <source>
        <dbReference type="ARBA" id="ARBA00004127"/>
    </source>
</evidence>
<dbReference type="EMBL" id="CP097635">
    <property type="protein sequence ID" value="URI06093.1"/>
    <property type="molecule type" value="Genomic_DNA"/>
</dbReference>
<keyword evidence="8" id="KW-1185">Reference proteome</keyword>
<evidence type="ECO:0000313" key="7">
    <source>
        <dbReference type="EMBL" id="URI06093.1"/>
    </source>
</evidence>